<evidence type="ECO:0000259" key="1">
    <source>
        <dbReference type="Pfam" id="PF10022"/>
    </source>
</evidence>
<name>A0AAE3A4Q5_9FIRM</name>
<dbReference type="PANTHER" id="PTHR35339">
    <property type="entry name" value="LINALOOL DEHYDRATASE_ISOMERASE DOMAIN-CONTAINING PROTEIN"/>
    <property type="match status" value="1"/>
</dbReference>
<dbReference type="PANTHER" id="PTHR35339:SF4">
    <property type="entry name" value="LINALOOL DEHYDRATASE_ISOMERASE DOMAIN-CONTAINING PROTEIN"/>
    <property type="match status" value="1"/>
</dbReference>
<proteinExistence type="predicted"/>
<accession>A0AAE3A4Q5</accession>
<dbReference type="Pfam" id="PF20938">
    <property type="entry name" value="DUF2264_C"/>
    <property type="match status" value="1"/>
</dbReference>
<evidence type="ECO:0000313" key="4">
    <source>
        <dbReference type="Proteomes" id="UP001197795"/>
    </source>
</evidence>
<dbReference type="EMBL" id="JAJEPV010000026">
    <property type="protein sequence ID" value="MCC2120115.1"/>
    <property type="molecule type" value="Genomic_DNA"/>
</dbReference>
<reference evidence="3 4" key="1">
    <citation type="submission" date="2021-10" db="EMBL/GenBank/DDBJ databases">
        <title>Anaerobic single-cell dispensing facilitates the cultivation of human gut bacteria.</title>
        <authorList>
            <person name="Afrizal A."/>
        </authorList>
    </citation>
    <scope>NUCLEOTIDE SEQUENCE [LARGE SCALE GENOMIC DNA]</scope>
    <source>
        <strain evidence="3 4">CLA-AA-H273</strain>
    </source>
</reference>
<dbReference type="PIRSF" id="PIRSF014753">
    <property type="entry name" value="UCP014753"/>
    <property type="match status" value="1"/>
</dbReference>
<dbReference type="Proteomes" id="UP001197795">
    <property type="component" value="Unassembled WGS sequence"/>
</dbReference>
<keyword evidence="4" id="KW-1185">Reference proteome</keyword>
<protein>
    <submittedName>
        <fullName evidence="3">DUF2264 domain-containing protein</fullName>
    </submittedName>
</protein>
<evidence type="ECO:0000259" key="2">
    <source>
        <dbReference type="Pfam" id="PF20938"/>
    </source>
</evidence>
<dbReference type="InterPro" id="IPR049237">
    <property type="entry name" value="DUF2264_C"/>
</dbReference>
<dbReference type="InterPro" id="IPR016624">
    <property type="entry name" value="UCP014753"/>
</dbReference>
<feature type="domain" description="DUF2264" evidence="2">
    <location>
        <begin position="361"/>
        <end position="568"/>
    </location>
</feature>
<organism evidence="3 4">
    <name type="scientific">Waltera acetigignens</name>
    <dbReference type="NCBI Taxonomy" id="2981769"/>
    <lineage>
        <taxon>Bacteria</taxon>
        <taxon>Bacillati</taxon>
        <taxon>Bacillota</taxon>
        <taxon>Clostridia</taxon>
        <taxon>Lachnospirales</taxon>
        <taxon>Lachnospiraceae</taxon>
        <taxon>Waltera</taxon>
    </lineage>
</organism>
<dbReference type="AlphaFoldDB" id="A0AAE3A4Q5"/>
<dbReference type="Pfam" id="PF10022">
    <property type="entry name" value="DUF2264"/>
    <property type="match status" value="1"/>
</dbReference>
<gene>
    <name evidence="3" type="ORF">LKD75_11065</name>
</gene>
<comment type="caution">
    <text evidence="3">The sequence shown here is derived from an EMBL/GenBank/DDBJ whole genome shotgun (WGS) entry which is preliminary data.</text>
</comment>
<dbReference type="RefSeq" id="WP_227064410.1">
    <property type="nucleotide sequence ID" value="NZ_JAJEPV010000026.1"/>
</dbReference>
<sequence length="579" mass="66016">MNLHSKKDFQDCMLSILEPLKPYYSEEKARLTLGVTMAHYDIGATWMEAFSRPLWGLVPFWAGGGKEPEFEEIYRKGLTAGTDEKNPEYWGECTSFDQRFVEMAAISYGIMFAPEVVWDPLTEAQKENLCNYLNKINEHPLPVCNWILFAVLVNIAMKKVGRRYSPEMLEEYLEGLETFYLGEGWYQDGDSGQKDYYISFAIHFYSLIYAVIMEKDDPERAKKYKARAMEFAKQFIYWFDEEGEAIPFGRSLTYRFSQVSFFSVCLLAGLEPFPVPVMKGLIARHLRTWLKRPIFDRDHVLTIGYGYPNLTMAERYNAPGSPYWGMKVFAFLLLPDDHPFWSVEEAPLPKLAPACPQKYADLFVYHYGNHTTAFAPGVYSPNGHGQIVAKYGKFAYDTRFSISVAKSCYELHENAPDNMLAFWIDGYVYVRRICEESKITENGVWSKWSPYPGITVETTITPDAGGHTRVHKITSEIDCVAYDCGFAVSRGDFEEVGFAEKVDGMSAQASNEFCSCTVSAVLDENTQVNEVADKPPVGYMITVDPNTNLLYTKTKIPAVKYHIRKGPQEIVTRVDAEVI</sequence>
<feature type="domain" description="DUF2264" evidence="1">
    <location>
        <begin position="6"/>
        <end position="347"/>
    </location>
</feature>
<dbReference type="InterPro" id="IPR049349">
    <property type="entry name" value="DUF2264_N"/>
</dbReference>
<evidence type="ECO:0000313" key="3">
    <source>
        <dbReference type="EMBL" id="MCC2120115.1"/>
    </source>
</evidence>